<dbReference type="SUPFAM" id="SSF82657">
    <property type="entry name" value="BolA-like"/>
    <property type="match status" value="1"/>
</dbReference>
<dbReference type="AlphaFoldDB" id="A0A0F4PS71"/>
<dbReference type="EMBL" id="JXXZ01000010">
    <property type="protein sequence ID" value="KJY98335.1"/>
    <property type="molecule type" value="Genomic_DNA"/>
</dbReference>
<feature type="region of interest" description="Disordered" evidence="3">
    <location>
        <begin position="81"/>
        <end position="103"/>
    </location>
</feature>
<dbReference type="PIRSF" id="PIRSF003113">
    <property type="entry name" value="BolA"/>
    <property type="match status" value="1"/>
</dbReference>
<dbReference type="Proteomes" id="UP000033664">
    <property type="component" value="Unassembled WGS sequence"/>
</dbReference>
<dbReference type="OrthoDB" id="9801469at2"/>
<dbReference type="InterPro" id="IPR036065">
    <property type="entry name" value="BolA-like_sf"/>
</dbReference>
<organism evidence="4 5">
    <name type="scientific">Pseudoalteromonas ruthenica</name>
    <dbReference type="NCBI Taxonomy" id="151081"/>
    <lineage>
        <taxon>Bacteria</taxon>
        <taxon>Pseudomonadati</taxon>
        <taxon>Pseudomonadota</taxon>
        <taxon>Gammaproteobacteria</taxon>
        <taxon>Alteromonadales</taxon>
        <taxon>Pseudoalteromonadaceae</taxon>
        <taxon>Pseudoalteromonas</taxon>
    </lineage>
</organism>
<evidence type="ECO:0000313" key="5">
    <source>
        <dbReference type="Proteomes" id="UP000033664"/>
    </source>
</evidence>
<dbReference type="InterPro" id="IPR050961">
    <property type="entry name" value="BolA/IbaG_stress_morph_reg"/>
</dbReference>
<dbReference type="InterPro" id="IPR002634">
    <property type="entry name" value="BolA"/>
</dbReference>
<dbReference type="PANTHER" id="PTHR46229">
    <property type="entry name" value="BOLA TRANSCRIPTION REGULATOR"/>
    <property type="match status" value="1"/>
</dbReference>
<dbReference type="PANTHER" id="PTHR46229:SF2">
    <property type="entry name" value="BOLA-LIKE PROTEIN 1"/>
    <property type="match status" value="1"/>
</dbReference>
<evidence type="ECO:0000256" key="3">
    <source>
        <dbReference type="SAM" id="MobiDB-lite"/>
    </source>
</evidence>
<evidence type="ECO:0000256" key="1">
    <source>
        <dbReference type="ARBA" id="ARBA00005578"/>
    </source>
</evidence>
<dbReference type="PATRIC" id="fig|151081.8.peg.3530"/>
<dbReference type="Pfam" id="PF01722">
    <property type="entry name" value="BolA"/>
    <property type="match status" value="1"/>
</dbReference>
<sequence>MSMQTQIEQKLAAAIACKHLHVENESHMHARGEDSHFKVTVVSEQFSGQRLLQRHRVINEVLADELREHIHALAIHAYTPEEFSERQGQAPQSPNCLGGSKFD</sequence>
<name>A0A0F4PS71_9GAMM</name>
<keyword evidence="5" id="KW-1185">Reference proteome</keyword>
<dbReference type="GeneID" id="58229076"/>
<dbReference type="GO" id="GO:0005829">
    <property type="term" value="C:cytosol"/>
    <property type="evidence" value="ECO:0007669"/>
    <property type="project" value="TreeGrafter"/>
</dbReference>
<gene>
    <name evidence="4" type="ORF">TW72_11290</name>
</gene>
<dbReference type="Gene3D" id="3.30.300.90">
    <property type="entry name" value="BolA-like"/>
    <property type="match status" value="1"/>
</dbReference>
<dbReference type="RefSeq" id="WP_045980500.1">
    <property type="nucleotide sequence ID" value="NZ_JXXY01000020.1"/>
</dbReference>
<dbReference type="eggNOG" id="COG0271">
    <property type="taxonomic scope" value="Bacteria"/>
</dbReference>
<comment type="caution">
    <text evidence="4">The sequence shown here is derived from an EMBL/GenBank/DDBJ whole genome shotgun (WGS) entry which is preliminary data.</text>
</comment>
<comment type="similarity">
    <text evidence="1 2">Belongs to the BolA/IbaG family.</text>
</comment>
<evidence type="ECO:0000313" key="4">
    <source>
        <dbReference type="EMBL" id="KJY98335.1"/>
    </source>
</evidence>
<reference evidence="4 5" key="1">
    <citation type="journal article" date="2015" name="BMC Genomics">
        <title>Genome mining reveals unlocked bioactive potential of marine Gram-negative bacteria.</title>
        <authorList>
            <person name="Machado H."/>
            <person name="Sonnenschein E.C."/>
            <person name="Melchiorsen J."/>
            <person name="Gram L."/>
        </authorList>
    </citation>
    <scope>NUCLEOTIDE SEQUENCE [LARGE SCALE GENOMIC DNA]</scope>
    <source>
        <strain evidence="4 5">S3137</strain>
    </source>
</reference>
<dbReference type="GO" id="GO:0006351">
    <property type="term" value="P:DNA-templated transcription"/>
    <property type="evidence" value="ECO:0007669"/>
    <property type="project" value="TreeGrafter"/>
</dbReference>
<evidence type="ECO:0000256" key="2">
    <source>
        <dbReference type="RuleBase" id="RU003860"/>
    </source>
</evidence>
<protein>
    <submittedName>
        <fullName evidence="4">BolA</fullName>
    </submittedName>
</protein>
<proteinExistence type="inferred from homology"/>
<accession>A0A0F4PS71</accession>
<feature type="compositionally biased region" description="Polar residues" evidence="3">
    <location>
        <begin position="86"/>
        <end position="95"/>
    </location>
</feature>